<accession>A0A401JFP3</accession>
<evidence type="ECO:0000256" key="6">
    <source>
        <dbReference type="SAM" id="Phobius"/>
    </source>
</evidence>
<evidence type="ECO:0000256" key="2">
    <source>
        <dbReference type="ARBA" id="ARBA00022475"/>
    </source>
</evidence>
<dbReference type="InterPro" id="IPR016174">
    <property type="entry name" value="Di-haem_cyt_TM"/>
</dbReference>
<comment type="caution">
    <text evidence="8">The sequence shown here is derived from an EMBL/GenBank/DDBJ whole genome shotgun (WGS) entry which is preliminary data.</text>
</comment>
<keyword evidence="4 6" id="KW-1133">Transmembrane helix</keyword>
<gene>
    <name evidence="8" type="ORF">SFMTTN_2263</name>
</gene>
<dbReference type="OrthoDB" id="8559664at2"/>
<feature type="transmembrane region" description="Helical" evidence="6">
    <location>
        <begin position="9"/>
        <end position="27"/>
    </location>
</feature>
<feature type="domain" description="Cytochrome b561 bacterial/Ni-hydrogenase" evidence="7">
    <location>
        <begin position="3"/>
        <end position="188"/>
    </location>
</feature>
<dbReference type="Gene3D" id="1.20.950.20">
    <property type="entry name" value="Transmembrane di-heme cytochromes, Chain C"/>
    <property type="match status" value="1"/>
</dbReference>
<evidence type="ECO:0000256" key="4">
    <source>
        <dbReference type="ARBA" id="ARBA00022989"/>
    </source>
</evidence>
<name>A0A401JFP3_9PROT</name>
<dbReference type="GO" id="GO:0005886">
    <property type="term" value="C:plasma membrane"/>
    <property type="evidence" value="ECO:0007669"/>
    <property type="project" value="UniProtKB-SubCell"/>
</dbReference>
<reference evidence="8 9" key="1">
    <citation type="journal article" date="2019" name="Front. Microbiol.">
        <title>Genomes of Neutrophilic Sulfur-Oxidizing Chemolithoautotrophs Representing 9 Proteobacterial Species From 8 Genera.</title>
        <authorList>
            <person name="Watanabe T."/>
            <person name="Kojima H."/>
            <person name="Umezawa K."/>
            <person name="Hori C."/>
            <person name="Takasuka T.E."/>
            <person name="Kato Y."/>
            <person name="Fukui M."/>
        </authorList>
    </citation>
    <scope>NUCLEOTIDE SEQUENCE [LARGE SCALE GENOMIC DNA]</scope>
    <source>
        <strain evidence="8 9">TTN</strain>
    </source>
</reference>
<keyword evidence="9" id="KW-1185">Reference proteome</keyword>
<keyword evidence="2" id="KW-1003">Cell membrane</keyword>
<sequence length="190" mass="21317">MTYSRTTRILHSLIALTITFQLIVSLVMEHPANKRPMSQAGAFWFEWHEWVGLAAMAVLLVSWIYRLANFKREGQGQLFPWTNAAGRKALTTETGHFLTLKWKALADTGPLAGTIHGLGLLIATAMAVTGSILYIGLWPDDVVTPNVHTMMEVHSTLATVMWIYLYGHVIIALWHQFAGHASIAKMFSWR</sequence>
<dbReference type="Pfam" id="PF01292">
    <property type="entry name" value="Ni_hydr_CYTB"/>
    <property type="match status" value="1"/>
</dbReference>
<feature type="transmembrane region" description="Helical" evidence="6">
    <location>
        <begin position="157"/>
        <end position="177"/>
    </location>
</feature>
<dbReference type="EMBL" id="BGOW01000020">
    <property type="protein sequence ID" value="GBL46449.1"/>
    <property type="molecule type" value="Genomic_DNA"/>
</dbReference>
<dbReference type="SUPFAM" id="SSF81342">
    <property type="entry name" value="Transmembrane di-heme cytochromes"/>
    <property type="match status" value="1"/>
</dbReference>
<evidence type="ECO:0000313" key="8">
    <source>
        <dbReference type="EMBL" id="GBL46449.1"/>
    </source>
</evidence>
<dbReference type="AlphaFoldDB" id="A0A401JFP3"/>
<comment type="subcellular location">
    <subcellularLocation>
        <location evidence="1">Cell membrane</location>
        <topology evidence="1">Multi-pass membrane protein</topology>
    </subcellularLocation>
</comment>
<keyword evidence="5 6" id="KW-0472">Membrane</keyword>
<dbReference type="GO" id="GO:0022904">
    <property type="term" value="P:respiratory electron transport chain"/>
    <property type="evidence" value="ECO:0007669"/>
    <property type="project" value="InterPro"/>
</dbReference>
<evidence type="ECO:0000256" key="5">
    <source>
        <dbReference type="ARBA" id="ARBA00023136"/>
    </source>
</evidence>
<proteinExistence type="predicted"/>
<protein>
    <recommendedName>
        <fullName evidence="7">Cytochrome b561 bacterial/Ni-hydrogenase domain-containing protein</fullName>
    </recommendedName>
</protein>
<dbReference type="RefSeq" id="WP_124705236.1">
    <property type="nucleotide sequence ID" value="NZ_BGOW01000020.1"/>
</dbReference>
<evidence type="ECO:0000256" key="1">
    <source>
        <dbReference type="ARBA" id="ARBA00004651"/>
    </source>
</evidence>
<keyword evidence="3 6" id="KW-0812">Transmembrane</keyword>
<feature type="transmembrane region" description="Helical" evidence="6">
    <location>
        <begin position="47"/>
        <end position="65"/>
    </location>
</feature>
<evidence type="ECO:0000259" key="7">
    <source>
        <dbReference type="Pfam" id="PF01292"/>
    </source>
</evidence>
<dbReference type="GO" id="GO:0009055">
    <property type="term" value="F:electron transfer activity"/>
    <property type="evidence" value="ECO:0007669"/>
    <property type="project" value="InterPro"/>
</dbReference>
<dbReference type="Proteomes" id="UP000286806">
    <property type="component" value="Unassembled WGS sequence"/>
</dbReference>
<evidence type="ECO:0000256" key="3">
    <source>
        <dbReference type="ARBA" id="ARBA00022692"/>
    </source>
</evidence>
<feature type="transmembrane region" description="Helical" evidence="6">
    <location>
        <begin position="118"/>
        <end position="137"/>
    </location>
</feature>
<evidence type="ECO:0000313" key="9">
    <source>
        <dbReference type="Proteomes" id="UP000286806"/>
    </source>
</evidence>
<organism evidence="8 9">
    <name type="scientific">Sulfuriferula multivorans</name>
    <dbReference type="NCBI Taxonomy" id="1559896"/>
    <lineage>
        <taxon>Bacteria</taxon>
        <taxon>Pseudomonadati</taxon>
        <taxon>Pseudomonadota</taxon>
        <taxon>Betaproteobacteria</taxon>
        <taxon>Nitrosomonadales</taxon>
        <taxon>Sulfuricellaceae</taxon>
        <taxon>Sulfuriferula</taxon>
    </lineage>
</organism>
<dbReference type="InterPro" id="IPR011577">
    <property type="entry name" value="Cyt_b561_bac/Ni-Hgenase"/>
</dbReference>